<dbReference type="GO" id="GO:0005737">
    <property type="term" value="C:cytoplasm"/>
    <property type="evidence" value="ECO:0007669"/>
    <property type="project" value="UniProtKB-SubCell"/>
</dbReference>
<evidence type="ECO:0000256" key="9">
    <source>
        <dbReference type="NCBIfam" id="TIGR00065"/>
    </source>
</evidence>
<keyword evidence="4 8" id="KW-0547">Nucleotide-binding</keyword>
<dbReference type="PROSITE" id="PS01134">
    <property type="entry name" value="FTSZ_1"/>
    <property type="match status" value="1"/>
</dbReference>
<evidence type="ECO:0000256" key="8">
    <source>
        <dbReference type="HAMAP-Rule" id="MF_00909"/>
    </source>
</evidence>
<dbReference type="InterPro" id="IPR000158">
    <property type="entry name" value="Cell_div_FtsZ"/>
</dbReference>
<comment type="caution">
    <text evidence="14">The sequence shown here is derived from an EMBL/GenBank/DDBJ whole genome shotgun (WGS) entry which is preliminary data.</text>
</comment>
<keyword evidence="2 8" id="KW-0963">Cytoplasm</keyword>
<reference evidence="14" key="1">
    <citation type="submission" date="2020-10" db="EMBL/GenBank/DDBJ databases">
        <authorList>
            <person name="Gilroy R."/>
        </authorList>
    </citation>
    <scope>NUCLEOTIDE SEQUENCE</scope>
    <source>
        <strain evidence="14">ChiSxjej1B13-7958</strain>
    </source>
</reference>
<dbReference type="AlphaFoldDB" id="A0A9D1AME0"/>
<evidence type="ECO:0000256" key="6">
    <source>
        <dbReference type="ARBA" id="ARBA00023210"/>
    </source>
</evidence>
<evidence type="ECO:0000256" key="7">
    <source>
        <dbReference type="ARBA" id="ARBA00023306"/>
    </source>
</evidence>
<dbReference type="FunFam" id="3.40.50.1440:FF:000023">
    <property type="entry name" value="Cell division protein FtsZ"/>
    <property type="match status" value="1"/>
</dbReference>
<dbReference type="Proteomes" id="UP000824242">
    <property type="component" value="Unassembled WGS sequence"/>
</dbReference>
<dbReference type="GO" id="GO:0000917">
    <property type="term" value="P:division septum assembly"/>
    <property type="evidence" value="ECO:0007669"/>
    <property type="project" value="UniProtKB-KW"/>
</dbReference>
<dbReference type="SUPFAM" id="SSF55307">
    <property type="entry name" value="Tubulin C-terminal domain-like"/>
    <property type="match status" value="1"/>
</dbReference>
<dbReference type="InterPro" id="IPR020805">
    <property type="entry name" value="Cell_div_FtsZ_CS"/>
</dbReference>
<dbReference type="SMART" id="SM00865">
    <property type="entry name" value="Tubulin_C"/>
    <property type="match status" value="1"/>
</dbReference>
<evidence type="ECO:0000313" key="14">
    <source>
        <dbReference type="EMBL" id="HIR46120.1"/>
    </source>
</evidence>
<protein>
    <recommendedName>
        <fullName evidence="8 9">Cell division protein FtsZ</fullName>
    </recommendedName>
</protein>
<dbReference type="InterPro" id="IPR024757">
    <property type="entry name" value="FtsZ_C"/>
</dbReference>
<dbReference type="GO" id="GO:0043093">
    <property type="term" value="P:FtsZ-dependent cytokinesis"/>
    <property type="evidence" value="ECO:0007669"/>
    <property type="project" value="UniProtKB-UniRule"/>
</dbReference>
<evidence type="ECO:0000313" key="15">
    <source>
        <dbReference type="Proteomes" id="UP000824242"/>
    </source>
</evidence>
<feature type="domain" description="Tubulin/FtsZ GTPase" evidence="12">
    <location>
        <begin position="15"/>
        <end position="207"/>
    </location>
</feature>
<dbReference type="InterPro" id="IPR037103">
    <property type="entry name" value="Tubulin/FtsZ-like_C"/>
</dbReference>
<reference evidence="14" key="2">
    <citation type="journal article" date="2021" name="PeerJ">
        <title>Extensive microbial diversity within the chicken gut microbiome revealed by metagenomics and culture.</title>
        <authorList>
            <person name="Gilroy R."/>
            <person name="Ravi A."/>
            <person name="Getino M."/>
            <person name="Pursley I."/>
            <person name="Horton D.L."/>
            <person name="Alikhan N.F."/>
            <person name="Baker D."/>
            <person name="Gharbi K."/>
            <person name="Hall N."/>
            <person name="Watson M."/>
            <person name="Adriaenssens E.M."/>
            <person name="Foster-Nyarko E."/>
            <person name="Jarju S."/>
            <person name="Secka A."/>
            <person name="Antonio M."/>
            <person name="Oren A."/>
            <person name="Chaudhuri R.R."/>
            <person name="La Ragione R."/>
            <person name="Hildebrand F."/>
            <person name="Pallen M.J."/>
        </authorList>
    </citation>
    <scope>NUCLEOTIDE SEQUENCE</scope>
    <source>
        <strain evidence="14">ChiSxjej1B13-7958</strain>
    </source>
</reference>
<dbReference type="InterPro" id="IPR008280">
    <property type="entry name" value="Tub_FtsZ_C"/>
</dbReference>
<dbReference type="InterPro" id="IPR045061">
    <property type="entry name" value="FtsZ/CetZ"/>
</dbReference>
<sequence>MSFEIDNDFDNNGVIIKVIGVGGGGGNAVDRMVTMGAKGMEFITINTDKQALTRSKATQKIQIGEKVTHGKGAGSKPEMGQKAGEESREAIAAAIRGSDMVFITAGMGGGTGTGAAPIVAEIARDMGILTVGIVTKPFLFEGKRRMEQAEGGICALREHVDSLVVIPNERLKLVSEQKITLLNAFSVADDVLRQGVQSISDLIKLPGLVNLDFADVTAVMKDAGYAHMGVGHASGKDKSEVAANMAISSPLLETAINGAKGVIINITSSPDIGLDEVETAAAMITSQAHEDANIIWGAAFDETMEDEMSVTVIATGFPTHDGGQSAPSASKETAAKNAAPASAYANQKEQPAPVHDTTPLVDDSDFVDIMSIFNKK</sequence>
<feature type="binding site" evidence="8">
    <location>
        <begin position="110"/>
        <end position="112"/>
    </location>
    <ligand>
        <name>GTP</name>
        <dbReference type="ChEBI" id="CHEBI:37565"/>
    </ligand>
</feature>
<name>A0A9D1AME0_9FIRM</name>
<evidence type="ECO:0000256" key="5">
    <source>
        <dbReference type="ARBA" id="ARBA00023134"/>
    </source>
</evidence>
<dbReference type="PANTHER" id="PTHR30314:SF3">
    <property type="entry name" value="MITOCHONDRIAL DIVISION PROTEIN FSZA"/>
    <property type="match status" value="1"/>
</dbReference>
<dbReference type="GO" id="GO:0051258">
    <property type="term" value="P:protein polymerization"/>
    <property type="evidence" value="ECO:0007669"/>
    <property type="project" value="UniProtKB-UniRule"/>
</dbReference>
<dbReference type="HAMAP" id="MF_00909">
    <property type="entry name" value="FtsZ"/>
    <property type="match status" value="1"/>
</dbReference>
<evidence type="ECO:0000256" key="10">
    <source>
        <dbReference type="RuleBase" id="RU000631"/>
    </source>
</evidence>
<comment type="function">
    <text evidence="8 10">Essential cell division protein that forms a contractile ring structure (Z ring) at the future cell division site. The regulation of the ring assembly controls the timing and the location of cell division. One of the functions of the FtsZ ring is to recruit other cell division proteins to the septum to produce a new cell wall between the dividing cells. Binds GTP and shows GTPase activity.</text>
</comment>
<dbReference type="GO" id="GO:0003924">
    <property type="term" value="F:GTPase activity"/>
    <property type="evidence" value="ECO:0007669"/>
    <property type="project" value="UniProtKB-UniRule"/>
</dbReference>
<dbReference type="NCBIfam" id="TIGR00065">
    <property type="entry name" value="ftsZ"/>
    <property type="match status" value="1"/>
</dbReference>
<comment type="subunit">
    <text evidence="8">Homodimer. Polymerizes to form a dynamic ring structure in a strictly GTP-dependent manner. Interacts directly with several other division proteins.</text>
</comment>
<dbReference type="PANTHER" id="PTHR30314">
    <property type="entry name" value="CELL DIVISION PROTEIN FTSZ-RELATED"/>
    <property type="match status" value="1"/>
</dbReference>
<feature type="region of interest" description="Disordered" evidence="11">
    <location>
        <begin position="319"/>
        <end position="359"/>
    </location>
</feature>
<organism evidence="14 15">
    <name type="scientific">Candidatus Caccousia avicola</name>
    <dbReference type="NCBI Taxonomy" id="2840721"/>
    <lineage>
        <taxon>Bacteria</taxon>
        <taxon>Bacillati</taxon>
        <taxon>Bacillota</taxon>
        <taxon>Clostridia</taxon>
        <taxon>Eubacteriales</taxon>
        <taxon>Oscillospiraceae</taxon>
        <taxon>Oscillospiraceae incertae sedis</taxon>
        <taxon>Candidatus Caccousia</taxon>
    </lineage>
</organism>
<dbReference type="PRINTS" id="PR00423">
    <property type="entry name" value="CELLDVISFTSZ"/>
</dbReference>
<dbReference type="EMBL" id="DVGZ01000004">
    <property type="protein sequence ID" value="HIR46120.1"/>
    <property type="molecule type" value="Genomic_DNA"/>
</dbReference>
<dbReference type="GO" id="GO:0005525">
    <property type="term" value="F:GTP binding"/>
    <property type="evidence" value="ECO:0007669"/>
    <property type="project" value="UniProtKB-UniRule"/>
</dbReference>
<dbReference type="Pfam" id="PF00091">
    <property type="entry name" value="Tubulin"/>
    <property type="match status" value="1"/>
</dbReference>
<keyword evidence="5 8" id="KW-0342">GTP-binding</keyword>
<dbReference type="Pfam" id="PF12327">
    <property type="entry name" value="FtsZ_C"/>
    <property type="match status" value="1"/>
</dbReference>
<evidence type="ECO:0000259" key="12">
    <source>
        <dbReference type="SMART" id="SM00864"/>
    </source>
</evidence>
<evidence type="ECO:0000256" key="11">
    <source>
        <dbReference type="SAM" id="MobiDB-lite"/>
    </source>
</evidence>
<comment type="similarity">
    <text evidence="1 8 10">Belongs to the FtsZ family.</text>
</comment>
<feature type="domain" description="Tubulin/FtsZ 2-layer sandwich" evidence="13">
    <location>
        <begin position="209"/>
        <end position="326"/>
    </location>
</feature>
<dbReference type="CDD" id="cd02201">
    <property type="entry name" value="FtsZ_type1"/>
    <property type="match status" value="1"/>
</dbReference>
<evidence type="ECO:0000256" key="2">
    <source>
        <dbReference type="ARBA" id="ARBA00022490"/>
    </source>
</evidence>
<dbReference type="Gene3D" id="3.30.1330.20">
    <property type="entry name" value="Tubulin/FtsZ, C-terminal domain"/>
    <property type="match status" value="1"/>
</dbReference>
<feature type="binding site" evidence="8">
    <location>
        <position position="189"/>
    </location>
    <ligand>
        <name>GTP</name>
        <dbReference type="ChEBI" id="CHEBI:37565"/>
    </ligand>
</feature>
<evidence type="ECO:0000259" key="13">
    <source>
        <dbReference type="SMART" id="SM00865"/>
    </source>
</evidence>
<evidence type="ECO:0000256" key="1">
    <source>
        <dbReference type="ARBA" id="ARBA00009690"/>
    </source>
</evidence>
<keyword evidence="3 8" id="KW-0132">Cell division</keyword>
<dbReference type="SMART" id="SM00864">
    <property type="entry name" value="Tubulin"/>
    <property type="match status" value="1"/>
</dbReference>
<evidence type="ECO:0000256" key="4">
    <source>
        <dbReference type="ARBA" id="ARBA00022741"/>
    </source>
</evidence>
<dbReference type="Gene3D" id="3.40.50.1440">
    <property type="entry name" value="Tubulin/FtsZ, GTPase domain"/>
    <property type="match status" value="1"/>
</dbReference>
<dbReference type="InterPro" id="IPR003008">
    <property type="entry name" value="Tubulin_FtsZ_GTPase"/>
</dbReference>
<feature type="binding site" evidence="8">
    <location>
        <position position="141"/>
    </location>
    <ligand>
        <name>GTP</name>
        <dbReference type="ChEBI" id="CHEBI:37565"/>
    </ligand>
</feature>
<proteinExistence type="inferred from homology"/>
<feature type="binding site" evidence="8">
    <location>
        <begin position="23"/>
        <end position="27"/>
    </location>
    <ligand>
        <name>GTP</name>
        <dbReference type="ChEBI" id="CHEBI:37565"/>
    </ligand>
</feature>
<feature type="compositionally biased region" description="Low complexity" evidence="11">
    <location>
        <begin position="328"/>
        <end position="348"/>
    </location>
</feature>
<dbReference type="SUPFAM" id="SSF52490">
    <property type="entry name" value="Tubulin nucleotide-binding domain-like"/>
    <property type="match status" value="1"/>
</dbReference>
<dbReference type="GO" id="GO:0032153">
    <property type="term" value="C:cell division site"/>
    <property type="evidence" value="ECO:0007669"/>
    <property type="project" value="UniProtKB-UniRule"/>
</dbReference>
<dbReference type="InterPro" id="IPR036525">
    <property type="entry name" value="Tubulin/FtsZ_GTPase_sf"/>
</dbReference>
<comment type="subcellular location">
    <subcellularLocation>
        <location evidence="8">Cytoplasm</location>
    </subcellularLocation>
    <text evidence="8">Assembles at midcell at the inner surface of the cytoplasmic membrane.</text>
</comment>
<accession>A0A9D1AME0</accession>
<dbReference type="PROSITE" id="PS01135">
    <property type="entry name" value="FTSZ_2"/>
    <property type="match status" value="1"/>
</dbReference>
<keyword evidence="7 8" id="KW-0131">Cell cycle</keyword>
<gene>
    <name evidence="8 14" type="primary">ftsZ</name>
    <name evidence="14" type="ORF">IAB89_00450</name>
</gene>
<feature type="binding site" evidence="8">
    <location>
        <position position="145"/>
    </location>
    <ligand>
        <name>GTP</name>
        <dbReference type="ChEBI" id="CHEBI:37565"/>
    </ligand>
</feature>
<evidence type="ECO:0000256" key="3">
    <source>
        <dbReference type="ARBA" id="ARBA00022618"/>
    </source>
</evidence>
<dbReference type="InterPro" id="IPR018316">
    <property type="entry name" value="Tubulin/FtsZ_2-layer-sand-dom"/>
</dbReference>
<keyword evidence="6 8" id="KW-0717">Septation</keyword>